<proteinExistence type="predicted"/>
<gene>
    <name evidence="1" type="ORF">HELGO_WM14919</name>
</gene>
<sequence>MNRKLLATLTITTLLFTACGGDSKGSSESIDSQIKKRQVIVIVHNTPSNLCTLSNIKAGTEGSSLGTITQVADVIDKDTMVSKFEQTNVDCQKYDRENDYAVCGMFDWEEGTGKSCVIAFDYEK</sequence>
<accession>A0A6S6T120</accession>
<dbReference type="EMBL" id="CACVAZ010000064">
    <property type="protein sequence ID" value="CAA6810465.1"/>
    <property type="molecule type" value="Genomic_DNA"/>
</dbReference>
<name>A0A6S6T120_9BACT</name>
<reference evidence="1" key="1">
    <citation type="submission" date="2020-01" db="EMBL/GenBank/DDBJ databases">
        <authorList>
            <person name="Meier V. D."/>
            <person name="Meier V D."/>
        </authorList>
    </citation>
    <scope>NUCLEOTIDE SEQUENCE</scope>
    <source>
        <strain evidence="1">HLG_WM_MAG_02</strain>
    </source>
</reference>
<organism evidence="1">
    <name type="scientific">uncultured Sulfurovum sp</name>
    <dbReference type="NCBI Taxonomy" id="269237"/>
    <lineage>
        <taxon>Bacteria</taxon>
        <taxon>Pseudomonadati</taxon>
        <taxon>Campylobacterota</taxon>
        <taxon>Epsilonproteobacteria</taxon>
        <taxon>Campylobacterales</taxon>
        <taxon>Sulfurovaceae</taxon>
        <taxon>Sulfurovum</taxon>
        <taxon>environmental samples</taxon>
    </lineage>
</organism>
<protein>
    <recommendedName>
        <fullName evidence="2">Lipoprotein</fullName>
    </recommendedName>
</protein>
<dbReference type="AlphaFoldDB" id="A0A6S6T120"/>
<dbReference type="PROSITE" id="PS51257">
    <property type="entry name" value="PROKAR_LIPOPROTEIN"/>
    <property type="match status" value="1"/>
</dbReference>
<evidence type="ECO:0008006" key="2">
    <source>
        <dbReference type="Google" id="ProtNLM"/>
    </source>
</evidence>
<evidence type="ECO:0000313" key="1">
    <source>
        <dbReference type="EMBL" id="CAA6810465.1"/>
    </source>
</evidence>